<evidence type="ECO:0000256" key="1">
    <source>
        <dbReference type="SAM" id="MobiDB-lite"/>
    </source>
</evidence>
<evidence type="ECO:0000313" key="4">
    <source>
        <dbReference type="Proteomes" id="UP000274922"/>
    </source>
</evidence>
<reference evidence="4" key="1">
    <citation type="journal article" date="2018" name="Nat. Microbiol.">
        <title>Leveraging single-cell genomics to expand the fungal tree of life.</title>
        <authorList>
            <person name="Ahrendt S.R."/>
            <person name="Quandt C.A."/>
            <person name="Ciobanu D."/>
            <person name="Clum A."/>
            <person name="Salamov A."/>
            <person name="Andreopoulos B."/>
            <person name="Cheng J.F."/>
            <person name="Woyke T."/>
            <person name="Pelin A."/>
            <person name="Henrissat B."/>
            <person name="Reynolds N.K."/>
            <person name="Benny G.L."/>
            <person name="Smith M.E."/>
            <person name="James T.Y."/>
            <person name="Grigoriev I.V."/>
        </authorList>
    </citation>
    <scope>NUCLEOTIDE SEQUENCE [LARGE SCALE GENOMIC DNA]</scope>
    <source>
        <strain evidence="4">ATCC 52028</strain>
    </source>
</reference>
<keyword evidence="4" id="KW-1185">Reference proteome</keyword>
<keyword evidence="2" id="KW-1133">Transmembrane helix</keyword>
<name>A0A4V1IUC6_9FUNG</name>
<dbReference type="OrthoDB" id="196547at2759"/>
<proteinExistence type="predicted"/>
<feature type="compositionally biased region" description="Polar residues" evidence="1">
    <location>
        <begin position="614"/>
        <end position="624"/>
    </location>
</feature>
<feature type="compositionally biased region" description="Low complexity" evidence="1">
    <location>
        <begin position="596"/>
        <end position="611"/>
    </location>
</feature>
<evidence type="ECO:0000313" key="3">
    <source>
        <dbReference type="EMBL" id="RKP00089.1"/>
    </source>
</evidence>
<evidence type="ECO:0008006" key="5">
    <source>
        <dbReference type="Google" id="ProtNLM"/>
    </source>
</evidence>
<dbReference type="Proteomes" id="UP000274922">
    <property type="component" value="Unassembled WGS sequence"/>
</dbReference>
<feature type="transmembrane region" description="Helical" evidence="2">
    <location>
        <begin position="374"/>
        <end position="399"/>
    </location>
</feature>
<feature type="transmembrane region" description="Helical" evidence="2">
    <location>
        <begin position="30"/>
        <end position="52"/>
    </location>
</feature>
<dbReference type="STRING" id="1555241.A0A4V1IUC6"/>
<feature type="transmembrane region" description="Helical" evidence="2">
    <location>
        <begin position="64"/>
        <end position="86"/>
    </location>
</feature>
<dbReference type="InterPro" id="IPR044926">
    <property type="entry name" value="RGS_subdomain_2"/>
</dbReference>
<accession>A0A4V1IUC6</accession>
<organism evidence="3 4">
    <name type="scientific">Caulochytrium protostelioides</name>
    <dbReference type="NCBI Taxonomy" id="1555241"/>
    <lineage>
        <taxon>Eukaryota</taxon>
        <taxon>Fungi</taxon>
        <taxon>Fungi incertae sedis</taxon>
        <taxon>Chytridiomycota</taxon>
        <taxon>Chytridiomycota incertae sedis</taxon>
        <taxon>Chytridiomycetes</taxon>
        <taxon>Caulochytriales</taxon>
        <taxon>Caulochytriaceae</taxon>
        <taxon>Caulochytrium</taxon>
    </lineage>
</organism>
<evidence type="ECO:0000256" key="2">
    <source>
        <dbReference type="SAM" id="Phobius"/>
    </source>
</evidence>
<gene>
    <name evidence="3" type="ORF">CXG81DRAFT_27195</name>
</gene>
<dbReference type="AlphaFoldDB" id="A0A4V1IUC6"/>
<sequence length="908" mass="94058">MTVPLSSHLSAAEQMAVALGYLQNPAPSGLALALLIVAAALIPTATLLLTLYGHVPTIAARSPLLWVFELWALGGTCWILTPMFLASDSSTAAMHHLFQPWYTMLMFLLAVFLTLNVTRSLALFGRADLYWGAHAARRSGLQAYARALTFFSGDPATAQLQQTRDFLRLRSIAQSGALNAGASGKRSQLGRVRVRLFTQLRGAHGASASDTDTRHGASQPKIREANAIAAPASFQPITGTEKGHVYYRGVVNSRDEIASARKRSQWLAWALRTGFYGLLCAGLATLITWSQVGGDVYRATTLLALAPTLRGNIALGVVLIVVPATQLPLTAGALPLVAMNNGGFMFELCMARTTVAALLMASGATFLAESRVATSITLLLVTLLVAVIVDVGILVGLLVEHLFQARGGFMVDVEEGGPHLAAPEDDGSTPVDASADALAAGDVKKTTVEPTPGVMGSAPMTSHDEIGTPTHASPWTPSLPYQAAVLLSAGPAGTASHAGPVPVIGALYVDPSGMALPPRSGHTTSPTSPRYSSMAAGISAIDAGAAMLPSLNGAAAPSLASPGPAHAVPTPSDTAQGPDGHPGMMTSPPPKPPVPVRSGSVSSTGPSAPASMTLPRSTSIHQNVPSGAAATTAPGAMGSAPVMPPMTAVPLDLGWPAAKQPKPASAAASVQELCSTQSGGIPDAVPARSVTPRDALTVPPATATASSVPAPTVATGIPLAKTTSLSSAAASSTPTTAMTPTPLTVIPGSPSAPRAPGSPKAMASPGAIRGKRGMKLKSIEQLELLWNDPVGQAQVSELLRRGFAQEMVRFLEVSPAMLNSTERGGVTFSQLYATFIAPGAPLELNISGKIKEFWADQMSRQADAHFPGTLMALKTQQANLFLHTRRDLFRTIYANYLKDLRRIASNMP</sequence>
<dbReference type="EMBL" id="ML014236">
    <property type="protein sequence ID" value="RKP00089.1"/>
    <property type="molecule type" value="Genomic_DNA"/>
</dbReference>
<feature type="transmembrane region" description="Helical" evidence="2">
    <location>
        <begin position="269"/>
        <end position="292"/>
    </location>
</feature>
<protein>
    <recommendedName>
        <fullName evidence="5">RGS domain-containing protein</fullName>
    </recommendedName>
</protein>
<keyword evidence="2" id="KW-0472">Membrane</keyword>
<dbReference type="SUPFAM" id="SSF48097">
    <property type="entry name" value="Regulator of G-protein signaling, RGS"/>
    <property type="match status" value="1"/>
</dbReference>
<dbReference type="Gene3D" id="1.10.167.10">
    <property type="entry name" value="Regulator of G-protein Signalling 4, domain 2"/>
    <property type="match status" value="1"/>
</dbReference>
<feature type="transmembrane region" description="Helical" evidence="2">
    <location>
        <begin position="349"/>
        <end position="368"/>
    </location>
</feature>
<feature type="region of interest" description="Disordered" evidence="1">
    <location>
        <begin position="557"/>
        <end position="632"/>
    </location>
</feature>
<keyword evidence="2" id="KW-0812">Transmembrane</keyword>
<feature type="transmembrane region" description="Helical" evidence="2">
    <location>
        <begin position="98"/>
        <end position="117"/>
    </location>
</feature>
<dbReference type="InterPro" id="IPR036305">
    <property type="entry name" value="RGS_sf"/>
</dbReference>